<dbReference type="Pfam" id="PF04500">
    <property type="entry name" value="FLYWCH"/>
    <property type="match status" value="1"/>
</dbReference>
<dbReference type="Gene3D" id="2.20.25.240">
    <property type="match status" value="1"/>
</dbReference>
<dbReference type="GeneID" id="117575593"/>
<keyword evidence="3" id="KW-0862">Zinc</keyword>
<name>A0A6P8XWQ5_DROAB</name>
<proteinExistence type="predicted"/>
<organism evidence="5 6">
    <name type="scientific">Drosophila albomicans</name>
    <name type="common">Fruit fly</name>
    <dbReference type="NCBI Taxonomy" id="7291"/>
    <lineage>
        <taxon>Eukaryota</taxon>
        <taxon>Metazoa</taxon>
        <taxon>Ecdysozoa</taxon>
        <taxon>Arthropoda</taxon>
        <taxon>Hexapoda</taxon>
        <taxon>Insecta</taxon>
        <taxon>Pterygota</taxon>
        <taxon>Neoptera</taxon>
        <taxon>Endopterygota</taxon>
        <taxon>Diptera</taxon>
        <taxon>Brachycera</taxon>
        <taxon>Muscomorpha</taxon>
        <taxon>Ephydroidea</taxon>
        <taxon>Drosophilidae</taxon>
        <taxon>Drosophila</taxon>
    </lineage>
</organism>
<gene>
    <name evidence="6" type="primary">LOC117575593</name>
</gene>
<dbReference type="GO" id="GO:0008270">
    <property type="term" value="F:zinc ion binding"/>
    <property type="evidence" value="ECO:0007669"/>
    <property type="project" value="UniProtKB-KW"/>
</dbReference>
<evidence type="ECO:0000256" key="2">
    <source>
        <dbReference type="ARBA" id="ARBA00022771"/>
    </source>
</evidence>
<keyword evidence="5" id="KW-1185">Reference proteome</keyword>
<keyword evidence="1" id="KW-0479">Metal-binding</keyword>
<dbReference type="InterPro" id="IPR007588">
    <property type="entry name" value="Znf_FLYWCH"/>
</dbReference>
<dbReference type="Proteomes" id="UP000515160">
    <property type="component" value="Chromosome 2R"/>
</dbReference>
<protein>
    <submittedName>
        <fullName evidence="6">LOW QUALITY PROTEIN: uncharacterized protein LOC117575593</fullName>
    </submittedName>
</protein>
<evidence type="ECO:0000256" key="3">
    <source>
        <dbReference type="ARBA" id="ARBA00022833"/>
    </source>
</evidence>
<evidence type="ECO:0000313" key="5">
    <source>
        <dbReference type="Proteomes" id="UP000515160"/>
    </source>
</evidence>
<sequence>MQRENARAEECPKMRFIRGQRKSVQLVCNQYAYAKNKQHGSMTYWNCRIRRSGLPACNARISTKRLTNGKYKVWLTRPEHNHPPSKRIARMLNDSLVT</sequence>
<feature type="domain" description="FLYWCH-type" evidence="4">
    <location>
        <begin position="16"/>
        <end position="82"/>
    </location>
</feature>
<dbReference type="AlphaFoldDB" id="A0A6P8XWQ5"/>
<evidence type="ECO:0000313" key="6">
    <source>
        <dbReference type="RefSeq" id="XP_034115750.2"/>
    </source>
</evidence>
<keyword evidence="2" id="KW-0863">Zinc-finger</keyword>
<accession>A0A6P8XWQ5</accession>
<evidence type="ECO:0000256" key="1">
    <source>
        <dbReference type="ARBA" id="ARBA00022723"/>
    </source>
</evidence>
<dbReference type="RefSeq" id="XP_034115750.2">
    <property type="nucleotide sequence ID" value="XM_034259859.2"/>
</dbReference>
<dbReference type="OrthoDB" id="7817712at2759"/>
<evidence type="ECO:0000259" key="4">
    <source>
        <dbReference type="Pfam" id="PF04500"/>
    </source>
</evidence>
<reference evidence="6" key="1">
    <citation type="submission" date="2025-08" db="UniProtKB">
        <authorList>
            <consortium name="RefSeq"/>
        </authorList>
    </citation>
    <scope>IDENTIFICATION</scope>
    <source>
        <strain evidence="6">15112-1751.03</strain>
        <tissue evidence="6">Whole Adult</tissue>
    </source>
</reference>